<dbReference type="NCBIfam" id="NF033792">
    <property type="entry name" value="ActS_PrrB_HisK"/>
    <property type="match status" value="1"/>
</dbReference>
<evidence type="ECO:0000313" key="12">
    <source>
        <dbReference type="EMBL" id="WOJ89771.1"/>
    </source>
</evidence>
<feature type="transmembrane region" description="Helical" evidence="10">
    <location>
        <begin position="159"/>
        <end position="180"/>
    </location>
</feature>
<dbReference type="InterPro" id="IPR047770">
    <property type="entry name" value="RegB"/>
</dbReference>
<proteinExistence type="predicted"/>
<feature type="transmembrane region" description="Helical" evidence="10">
    <location>
        <begin position="48"/>
        <end position="66"/>
    </location>
</feature>
<keyword evidence="13" id="KW-1185">Reference proteome</keyword>
<keyword evidence="5" id="KW-0597">Phosphoprotein</keyword>
<feature type="domain" description="Histidine kinase" evidence="11">
    <location>
        <begin position="216"/>
        <end position="429"/>
    </location>
</feature>
<feature type="transmembrane region" description="Helical" evidence="10">
    <location>
        <begin position="128"/>
        <end position="147"/>
    </location>
</feature>
<dbReference type="SMART" id="SM00387">
    <property type="entry name" value="HATPase_c"/>
    <property type="match status" value="1"/>
</dbReference>
<dbReference type="SUPFAM" id="SSF55874">
    <property type="entry name" value="ATPase domain of HSP90 chaperone/DNA topoisomerase II/histidine kinase"/>
    <property type="match status" value="1"/>
</dbReference>
<sequence length="446" mass="47816">MVDLFDIDLGRRSRRLRVDTLVKLRWLALLGQAIALIVTRFVLGFSLPFGPCLLVVAGSAWLNIGLRLRFGHTDRLEDLPAAAMLAYDILQLTALLYLTGGIENPFSMLYLAPIMISAVSLSGQITFVLTLLMIAAVSALTFMHYPVPWFPGETLQLPFIYSAGIWAANVISAAFIAIYASLVAVEARKLADALAATELVIAREQHLTQLDGLAAAAAHELGTPLATITLVVRDLEKQLPSAGPFGEDLALLSQEVARCRSILGKLTSLGQDSGTILDEMTLSLLLEEVVGPQRDFGVLITIVKNGDGREPVCRRNPGILYGLGNLIENAIDFAASEVRIVAQWNAAIVSVVIEDDGPGFSPHVVGRVGEPYVTTRFDRRAKSEEGSGLGLGLFIAKTLLERSGATVATANFGPPKSGAMITITWQRAAFERGVKGSISDAAKIAI</sequence>
<dbReference type="Gene3D" id="1.10.287.130">
    <property type="match status" value="1"/>
</dbReference>
<keyword evidence="8 12" id="KW-0418">Kinase</keyword>
<comment type="subcellular location">
    <subcellularLocation>
        <location evidence="2">Cell membrane</location>
        <topology evidence="2">Multi-pass membrane protein</topology>
    </subcellularLocation>
</comment>
<dbReference type="InterPro" id="IPR050980">
    <property type="entry name" value="2C_sensor_his_kinase"/>
</dbReference>
<evidence type="ECO:0000259" key="11">
    <source>
        <dbReference type="PROSITE" id="PS50109"/>
    </source>
</evidence>
<dbReference type="PRINTS" id="PR00344">
    <property type="entry name" value="BCTRLSENSOR"/>
</dbReference>
<dbReference type="InterPro" id="IPR003661">
    <property type="entry name" value="HisK_dim/P_dom"/>
</dbReference>
<dbReference type="Proteomes" id="UP001626536">
    <property type="component" value="Chromosome"/>
</dbReference>
<dbReference type="PANTHER" id="PTHR44936:SF10">
    <property type="entry name" value="SENSOR PROTEIN RSTB"/>
    <property type="match status" value="1"/>
</dbReference>
<evidence type="ECO:0000256" key="4">
    <source>
        <dbReference type="ARBA" id="ARBA00022475"/>
    </source>
</evidence>
<dbReference type="EC" id="2.7.13.3" evidence="3"/>
<dbReference type="EMBL" id="CP136862">
    <property type="protein sequence ID" value="WOJ89771.1"/>
    <property type="molecule type" value="Genomic_DNA"/>
</dbReference>
<dbReference type="InterPro" id="IPR003594">
    <property type="entry name" value="HATPase_dom"/>
</dbReference>
<evidence type="ECO:0000256" key="6">
    <source>
        <dbReference type="ARBA" id="ARBA00022679"/>
    </source>
</evidence>
<dbReference type="CDD" id="cd00082">
    <property type="entry name" value="HisKA"/>
    <property type="match status" value="1"/>
</dbReference>
<evidence type="ECO:0000256" key="1">
    <source>
        <dbReference type="ARBA" id="ARBA00000085"/>
    </source>
</evidence>
<evidence type="ECO:0000256" key="8">
    <source>
        <dbReference type="ARBA" id="ARBA00022777"/>
    </source>
</evidence>
<reference evidence="12 13" key="1">
    <citation type="submission" date="2023-10" db="EMBL/GenBank/DDBJ databases">
        <title>Novel methanotroph of the genus Methylocapsa from a subarctic wetland.</title>
        <authorList>
            <person name="Belova S.E."/>
            <person name="Oshkin I.Y."/>
            <person name="Miroshnikov K."/>
            <person name="Dedysh S.N."/>
        </authorList>
    </citation>
    <scope>NUCLEOTIDE SEQUENCE [LARGE SCALE GENOMIC DNA]</scope>
    <source>
        <strain evidence="12 13">RX1</strain>
    </source>
</reference>
<dbReference type="Pfam" id="PF25323">
    <property type="entry name" value="6TM_PilS"/>
    <property type="match status" value="1"/>
</dbReference>
<organism evidence="12 13">
    <name type="scientific">Methylocapsa polymorpha</name>
    <dbReference type="NCBI Taxonomy" id="3080828"/>
    <lineage>
        <taxon>Bacteria</taxon>
        <taxon>Pseudomonadati</taxon>
        <taxon>Pseudomonadota</taxon>
        <taxon>Alphaproteobacteria</taxon>
        <taxon>Hyphomicrobiales</taxon>
        <taxon>Beijerinckiaceae</taxon>
        <taxon>Methylocapsa</taxon>
    </lineage>
</organism>
<dbReference type="PROSITE" id="PS50109">
    <property type="entry name" value="HIS_KIN"/>
    <property type="match status" value="1"/>
</dbReference>
<dbReference type="RefSeq" id="WP_407339217.1">
    <property type="nucleotide sequence ID" value="NZ_CP136862.1"/>
</dbReference>
<evidence type="ECO:0000256" key="9">
    <source>
        <dbReference type="ARBA" id="ARBA00022840"/>
    </source>
</evidence>
<name>A0ABZ0HSA9_9HYPH</name>
<comment type="catalytic activity">
    <reaction evidence="1">
        <text>ATP + protein L-histidine = ADP + protein N-phospho-L-histidine.</text>
        <dbReference type="EC" id="2.7.13.3"/>
    </reaction>
</comment>
<feature type="transmembrane region" description="Helical" evidence="10">
    <location>
        <begin position="104"/>
        <end position="121"/>
    </location>
</feature>
<evidence type="ECO:0000256" key="3">
    <source>
        <dbReference type="ARBA" id="ARBA00012438"/>
    </source>
</evidence>
<keyword evidence="10" id="KW-1133">Transmembrane helix</keyword>
<keyword evidence="7" id="KW-0547">Nucleotide-binding</keyword>
<dbReference type="InterPro" id="IPR004358">
    <property type="entry name" value="Sig_transdc_His_kin-like_C"/>
</dbReference>
<keyword evidence="9" id="KW-0067">ATP-binding</keyword>
<gene>
    <name evidence="12" type="ORF">RZS28_00190</name>
</gene>
<protein>
    <recommendedName>
        <fullName evidence="3">histidine kinase</fullName>
        <ecNumber evidence="3">2.7.13.3</ecNumber>
    </recommendedName>
</protein>
<keyword evidence="10" id="KW-0812">Transmembrane</keyword>
<dbReference type="PANTHER" id="PTHR44936">
    <property type="entry name" value="SENSOR PROTEIN CREC"/>
    <property type="match status" value="1"/>
</dbReference>
<dbReference type="InterPro" id="IPR036890">
    <property type="entry name" value="HATPase_C_sf"/>
</dbReference>
<keyword evidence="6" id="KW-0808">Transferase</keyword>
<feature type="transmembrane region" description="Helical" evidence="10">
    <location>
        <begin position="78"/>
        <end position="98"/>
    </location>
</feature>
<dbReference type="Gene3D" id="3.30.565.10">
    <property type="entry name" value="Histidine kinase-like ATPase, C-terminal domain"/>
    <property type="match status" value="1"/>
</dbReference>
<dbReference type="InterPro" id="IPR005467">
    <property type="entry name" value="His_kinase_dom"/>
</dbReference>
<feature type="transmembrane region" description="Helical" evidence="10">
    <location>
        <begin position="21"/>
        <end position="42"/>
    </location>
</feature>
<keyword evidence="10" id="KW-0472">Membrane</keyword>
<evidence type="ECO:0000256" key="5">
    <source>
        <dbReference type="ARBA" id="ARBA00022553"/>
    </source>
</evidence>
<dbReference type="Pfam" id="PF02518">
    <property type="entry name" value="HATPase_c"/>
    <property type="match status" value="1"/>
</dbReference>
<evidence type="ECO:0000256" key="10">
    <source>
        <dbReference type="SAM" id="Phobius"/>
    </source>
</evidence>
<evidence type="ECO:0000313" key="13">
    <source>
        <dbReference type="Proteomes" id="UP001626536"/>
    </source>
</evidence>
<evidence type="ECO:0000256" key="2">
    <source>
        <dbReference type="ARBA" id="ARBA00004651"/>
    </source>
</evidence>
<keyword evidence="4" id="KW-1003">Cell membrane</keyword>
<dbReference type="InterPro" id="IPR036097">
    <property type="entry name" value="HisK_dim/P_sf"/>
</dbReference>
<dbReference type="CDD" id="cd00075">
    <property type="entry name" value="HATPase"/>
    <property type="match status" value="1"/>
</dbReference>
<accession>A0ABZ0HSA9</accession>
<dbReference type="SUPFAM" id="SSF47384">
    <property type="entry name" value="Homodimeric domain of signal transducing histidine kinase"/>
    <property type="match status" value="1"/>
</dbReference>
<dbReference type="GO" id="GO:0016301">
    <property type="term" value="F:kinase activity"/>
    <property type="evidence" value="ECO:0007669"/>
    <property type="project" value="UniProtKB-KW"/>
</dbReference>
<evidence type="ECO:0000256" key="7">
    <source>
        <dbReference type="ARBA" id="ARBA00022741"/>
    </source>
</evidence>